<protein>
    <recommendedName>
        <fullName evidence="1">DUF7007 domain-containing protein</fullName>
    </recommendedName>
</protein>
<dbReference type="STRING" id="29421.B2M20_18130"/>
<dbReference type="Proteomes" id="UP000189940">
    <property type="component" value="Unassembled WGS sequence"/>
</dbReference>
<accession>A0A1V4HU09</accession>
<dbReference type="AlphaFoldDB" id="A0A1V4HU09"/>
<reference evidence="2 3" key="1">
    <citation type="submission" date="2017-02" db="EMBL/GenBank/DDBJ databases">
        <title>Genome sequence of the nitrite-oxidizing bacterium Nitrobacter vulgaris strain Ab1.</title>
        <authorList>
            <person name="Mellbye B.L."/>
            <person name="Davis E.W."/>
            <person name="Spieck E."/>
            <person name="Chang J.H."/>
            <person name="Bottomley P.J."/>
            <person name="Sayavedra-Soto L.A."/>
        </authorList>
    </citation>
    <scope>NUCLEOTIDE SEQUENCE [LARGE SCALE GENOMIC DNA]</scope>
    <source>
        <strain evidence="2 3">Ab1</strain>
    </source>
</reference>
<sequence>MNASSPSPDDASGTPGVSFGRSADDLLVARVGDTTFAMAPARDGRHYLVTAWRISRPMDEWTRGDFYGHSGELADEAAFRARVLENAEHQRERKMLGRVEVHSRAHTPWGASQGANVYAAGVASHSTAAHGGFKLSAERNRKVHPMLRATDGWYEEDAEWTIVAITFPHLFTAFERRCAERTIKNSWPDAWETIFGTILQPGESHEKDRRTFEHAHAGDWIVVSAITSKHESGFVEVVATPGGKRGPGTEERRFLVPADEYHVGRFGFVIDEARHQVYGGPSDFVGWR</sequence>
<proteinExistence type="predicted"/>
<name>A0A1V4HU09_NITVU</name>
<dbReference type="InterPro" id="IPR054276">
    <property type="entry name" value="DUF7007"/>
</dbReference>
<organism evidence="2 3">
    <name type="scientific">Nitrobacter vulgaris</name>
    <dbReference type="NCBI Taxonomy" id="29421"/>
    <lineage>
        <taxon>Bacteria</taxon>
        <taxon>Pseudomonadati</taxon>
        <taxon>Pseudomonadota</taxon>
        <taxon>Alphaproteobacteria</taxon>
        <taxon>Hyphomicrobiales</taxon>
        <taxon>Nitrobacteraceae</taxon>
        <taxon>Nitrobacter</taxon>
    </lineage>
</organism>
<comment type="caution">
    <text evidence="2">The sequence shown here is derived from an EMBL/GenBank/DDBJ whole genome shotgun (WGS) entry which is preliminary data.</text>
</comment>
<evidence type="ECO:0000313" key="3">
    <source>
        <dbReference type="Proteomes" id="UP000189940"/>
    </source>
</evidence>
<evidence type="ECO:0000313" key="2">
    <source>
        <dbReference type="EMBL" id="OPH81393.1"/>
    </source>
</evidence>
<dbReference type="Pfam" id="PF22653">
    <property type="entry name" value="DUF7007"/>
    <property type="match status" value="1"/>
</dbReference>
<keyword evidence="3" id="KW-1185">Reference proteome</keyword>
<dbReference type="OrthoDB" id="5124200at2"/>
<dbReference type="EMBL" id="MWPQ01000069">
    <property type="protein sequence ID" value="OPH81393.1"/>
    <property type="molecule type" value="Genomic_DNA"/>
</dbReference>
<evidence type="ECO:0000259" key="1">
    <source>
        <dbReference type="Pfam" id="PF22653"/>
    </source>
</evidence>
<dbReference type="RefSeq" id="WP_079448407.1">
    <property type="nucleotide sequence ID" value="NZ_MWPQ01000069.1"/>
</dbReference>
<gene>
    <name evidence="2" type="ORF">B2M20_18130</name>
</gene>
<feature type="domain" description="DUF7007" evidence="1">
    <location>
        <begin position="103"/>
        <end position="217"/>
    </location>
</feature>